<comment type="caution">
    <text evidence="2">The sequence shown here is derived from an EMBL/GenBank/DDBJ whole genome shotgun (WGS) entry which is preliminary data.</text>
</comment>
<dbReference type="InterPro" id="IPR056906">
    <property type="entry name" value="ORF2/G2P_dom"/>
</dbReference>
<proteinExistence type="predicted"/>
<feature type="domain" description="Replication-associated protein ORF2/G2P" evidence="1">
    <location>
        <begin position="80"/>
        <end position="188"/>
    </location>
</feature>
<evidence type="ECO:0000259" key="1">
    <source>
        <dbReference type="Pfam" id="PF23343"/>
    </source>
</evidence>
<gene>
    <name evidence="2" type="ORF">GMA12_15135</name>
</gene>
<organism evidence="2 3">
    <name type="scientific">Kocuria sediminis</name>
    <dbReference type="NCBI Taxonomy" id="1038857"/>
    <lineage>
        <taxon>Bacteria</taxon>
        <taxon>Bacillati</taxon>
        <taxon>Actinomycetota</taxon>
        <taxon>Actinomycetes</taxon>
        <taxon>Micrococcales</taxon>
        <taxon>Micrococcaceae</taxon>
        <taxon>Kocuria</taxon>
    </lineage>
</organism>
<accession>A0A6N8GNW0</accession>
<dbReference type="Pfam" id="PF23343">
    <property type="entry name" value="REP_ORF2-G2P"/>
    <property type="match status" value="1"/>
</dbReference>
<reference evidence="2 3" key="1">
    <citation type="submission" date="2019-12" db="EMBL/GenBank/DDBJ databases">
        <authorList>
            <person name="Shi Y."/>
        </authorList>
    </citation>
    <scope>NUCLEOTIDE SEQUENCE [LARGE SCALE GENOMIC DNA]</scope>
    <source>
        <strain evidence="2 3">JCM 17929</strain>
    </source>
</reference>
<dbReference type="Proteomes" id="UP000436989">
    <property type="component" value="Unassembled WGS sequence"/>
</dbReference>
<keyword evidence="3" id="KW-1185">Reference proteome</keyword>
<evidence type="ECO:0000313" key="2">
    <source>
        <dbReference type="EMBL" id="MUN64459.1"/>
    </source>
</evidence>
<evidence type="ECO:0000313" key="3">
    <source>
        <dbReference type="Proteomes" id="UP000436989"/>
    </source>
</evidence>
<name>A0A6N8GNW0_9MICC</name>
<dbReference type="AlphaFoldDB" id="A0A6N8GNW0"/>
<sequence length="259" mass="28485">MSAFPSSAAPTLPLAVDAGWRLSLYPDAGEGGGCFVPSQRPDRSYVAPGSAVDPERAAQEAARRARAKLRRYCAANRLNRLGTLTYGEPRCTDPRLVRAHAGLFFRQLRDSLGGDPLPYAWVPELHKDGVHFHVHFAVGRYISRSLISEAWGRGFVHIKLLGDLPVGSGSLSEARLAARYLSKYVTKTFTDPNTRALGMHRYDLGQGFQPKVRRLHGDSPGSVIEQASEVLGAKPAVRWNSDQVESWDGPPAIWAQWDI</sequence>
<dbReference type="EMBL" id="WOGU01000014">
    <property type="protein sequence ID" value="MUN64459.1"/>
    <property type="molecule type" value="Genomic_DNA"/>
</dbReference>
<protein>
    <recommendedName>
        <fullName evidence="1">Replication-associated protein ORF2/G2P domain-containing protein</fullName>
    </recommendedName>
</protein>